<protein>
    <submittedName>
        <fullName evidence="1">Uncharacterized protein</fullName>
    </submittedName>
</protein>
<evidence type="ECO:0000313" key="2">
    <source>
        <dbReference type="Proteomes" id="UP001501371"/>
    </source>
</evidence>
<evidence type="ECO:0000313" key="1">
    <source>
        <dbReference type="EMBL" id="GAA1182721.1"/>
    </source>
</evidence>
<dbReference type="Proteomes" id="UP001501371">
    <property type="component" value="Unassembled WGS sequence"/>
</dbReference>
<proteinExistence type="predicted"/>
<gene>
    <name evidence="1" type="ORF">GCM10009654_45030</name>
</gene>
<comment type="caution">
    <text evidence="1">The sequence shown here is derived from an EMBL/GenBank/DDBJ whole genome shotgun (WGS) entry which is preliminary data.</text>
</comment>
<dbReference type="EMBL" id="BAAAKV010000042">
    <property type="protein sequence ID" value="GAA1182721.1"/>
    <property type="molecule type" value="Genomic_DNA"/>
</dbReference>
<keyword evidence="2" id="KW-1185">Reference proteome</keyword>
<sequence length="94" mass="10001">MVRFEKFGQVGLQVHGESECVDWPHGGGLVLRPMAVERDAVQPPLQFQARSVVADDLVGDGGDPVRTSCALDEVAVGDVIGMPRSSRRTGAEKG</sequence>
<reference evidence="1 2" key="1">
    <citation type="journal article" date="2019" name="Int. J. Syst. Evol. Microbiol.">
        <title>The Global Catalogue of Microorganisms (GCM) 10K type strain sequencing project: providing services to taxonomists for standard genome sequencing and annotation.</title>
        <authorList>
            <consortium name="The Broad Institute Genomics Platform"/>
            <consortium name="The Broad Institute Genome Sequencing Center for Infectious Disease"/>
            <person name="Wu L."/>
            <person name="Ma J."/>
        </authorList>
    </citation>
    <scope>NUCLEOTIDE SEQUENCE [LARGE SCALE GENOMIC DNA]</scope>
    <source>
        <strain evidence="1 2">JCM 12696</strain>
    </source>
</reference>
<organism evidence="1 2">
    <name type="scientific">Streptomyces hebeiensis</name>
    <dbReference type="NCBI Taxonomy" id="229486"/>
    <lineage>
        <taxon>Bacteria</taxon>
        <taxon>Bacillati</taxon>
        <taxon>Actinomycetota</taxon>
        <taxon>Actinomycetes</taxon>
        <taxon>Kitasatosporales</taxon>
        <taxon>Streptomycetaceae</taxon>
        <taxon>Streptomyces</taxon>
    </lineage>
</organism>
<name>A0ABN1V227_9ACTN</name>
<accession>A0ABN1V227</accession>